<sequence length="588" mass="65950">MEALFLESISLPSPIKLNAQPYHCTRSANWCFSSHYNVSTASKNNKLKPVCCLNSENARSVKALPSHVEGLSYVLTKEDMMTLNNVAERDTTGKLMEKDSSDGIGIVKCLSGKVLFITGATGFLAKVLVEKILRTIPDVGKIYLLIQAKDNEAALDRLKNEIINKELFKCLQQTHGRFYQAFMSTKLIPVAGNVCESSDLGIHPSLVNEIASEVDIIINSAATTTFDERYDVALDINTKGPSRLLSFAKKCNKLRLFMHVSTAYVNGKREGRILEKPFSIGDNLAKEIARKSKTHSGSYQMLDIEAELKMALNARESFGDDEATQKMKEMGLERARNFGWDDTYEFTKAMGEMLLNKTRGDTPVVIVRPSIIEGTYKEPYPGWIEGFRMLDPLVLWHGRGRLTGFPVDSNGVFDVVPADMVVNAMVAAASSKLSSMRLRSGIDVYHVASSAVNPLGTEDLFGFSLEHFKTFPYKNSKGMPTNIEKLKLFNSVEDFNSHIEGVGETSTGSTSQRFKKKLIEQSKHLAKIYQPYTFYKGRFDNTNTQKLIDKMSEEERKSFGFDVRSIDWKDYICYTHLPGLRRNVLMGR</sequence>
<organism evidence="7 8">
    <name type="scientific">Stephania cephalantha</name>
    <dbReference type="NCBI Taxonomy" id="152367"/>
    <lineage>
        <taxon>Eukaryota</taxon>
        <taxon>Viridiplantae</taxon>
        <taxon>Streptophyta</taxon>
        <taxon>Embryophyta</taxon>
        <taxon>Tracheophyta</taxon>
        <taxon>Spermatophyta</taxon>
        <taxon>Magnoliopsida</taxon>
        <taxon>Ranunculales</taxon>
        <taxon>Menispermaceae</taxon>
        <taxon>Menispermoideae</taxon>
        <taxon>Cissampelideae</taxon>
        <taxon>Stephania</taxon>
    </lineage>
</organism>
<reference evidence="7 8" key="1">
    <citation type="submission" date="2024-01" db="EMBL/GenBank/DDBJ databases">
        <title>Genome assemblies of Stephania.</title>
        <authorList>
            <person name="Yang L."/>
        </authorList>
    </citation>
    <scope>NUCLEOTIDE SEQUENCE [LARGE SCALE GENOMIC DNA]</scope>
    <source>
        <strain evidence="7">JXDWG</strain>
        <tissue evidence="7">Leaf</tissue>
    </source>
</reference>
<evidence type="ECO:0000259" key="6">
    <source>
        <dbReference type="Pfam" id="PF07993"/>
    </source>
</evidence>
<dbReference type="PANTHER" id="PTHR11011:SF45">
    <property type="entry name" value="FATTY ACYL-COA REDUCTASE CG8306-RELATED"/>
    <property type="match status" value="1"/>
</dbReference>
<dbReference type="AlphaFoldDB" id="A0AAP0J1C2"/>
<comment type="similarity">
    <text evidence="1 4">Belongs to the fatty acyl-CoA reductase family.</text>
</comment>
<evidence type="ECO:0000256" key="4">
    <source>
        <dbReference type="RuleBase" id="RU363097"/>
    </source>
</evidence>
<evidence type="ECO:0000313" key="7">
    <source>
        <dbReference type="EMBL" id="KAK9125639.1"/>
    </source>
</evidence>
<keyword evidence="3 4" id="KW-0443">Lipid metabolism</keyword>
<dbReference type="EMBL" id="JBBNAG010000006">
    <property type="protein sequence ID" value="KAK9125639.1"/>
    <property type="molecule type" value="Genomic_DNA"/>
</dbReference>
<evidence type="ECO:0000256" key="3">
    <source>
        <dbReference type="ARBA" id="ARBA00023098"/>
    </source>
</evidence>
<protein>
    <recommendedName>
        <fullName evidence="4">Fatty acyl-CoA reductase</fullName>
        <ecNumber evidence="4">1.2.1.84</ecNumber>
    </recommendedName>
</protein>
<dbReference type="Pfam" id="PF03015">
    <property type="entry name" value="Sterile"/>
    <property type="match status" value="1"/>
</dbReference>
<accession>A0AAP0J1C2</accession>
<dbReference type="EC" id="1.2.1.84" evidence="4"/>
<keyword evidence="2 4" id="KW-0444">Lipid biosynthesis</keyword>
<name>A0AAP0J1C2_9MAGN</name>
<keyword evidence="8" id="KW-1185">Reference proteome</keyword>
<dbReference type="GO" id="GO:0080019">
    <property type="term" value="F:alcohol-forming very long-chain fatty acyl-CoA reductase activity"/>
    <property type="evidence" value="ECO:0007669"/>
    <property type="project" value="InterPro"/>
</dbReference>
<evidence type="ECO:0000256" key="1">
    <source>
        <dbReference type="ARBA" id="ARBA00005928"/>
    </source>
</evidence>
<evidence type="ECO:0000259" key="5">
    <source>
        <dbReference type="Pfam" id="PF03015"/>
    </source>
</evidence>
<dbReference type="SUPFAM" id="SSF51735">
    <property type="entry name" value="NAD(P)-binding Rossmann-fold domains"/>
    <property type="match status" value="1"/>
</dbReference>
<dbReference type="InterPro" id="IPR013120">
    <property type="entry name" value="FAR_NAD-bd"/>
</dbReference>
<dbReference type="CDD" id="cd05236">
    <property type="entry name" value="FAR-N_SDR_e"/>
    <property type="match status" value="1"/>
</dbReference>
<dbReference type="CDD" id="cd09071">
    <property type="entry name" value="FAR_C"/>
    <property type="match status" value="1"/>
</dbReference>
<comment type="function">
    <text evidence="4">Catalyzes the reduction of fatty acyl-CoA to fatty alcohols.</text>
</comment>
<dbReference type="Pfam" id="PF07993">
    <property type="entry name" value="NAD_binding_4"/>
    <property type="match status" value="1"/>
</dbReference>
<dbReference type="InterPro" id="IPR036291">
    <property type="entry name" value="NAD(P)-bd_dom_sf"/>
</dbReference>
<dbReference type="Proteomes" id="UP001419268">
    <property type="component" value="Unassembled WGS sequence"/>
</dbReference>
<dbReference type="GO" id="GO:0102965">
    <property type="term" value="F:alcohol-forming long-chain fatty acyl-CoA reductase activity"/>
    <property type="evidence" value="ECO:0007669"/>
    <property type="project" value="UniProtKB-EC"/>
</dbReference>
<evidence type="ECO:0000256" key="2">
    <source>
        <dbReference type="ARBA" id="ARBA00022516"/>
    </source>
</evidence>
<dbReference type="InterPro" id="IPR033640">
    <property type="entry name" value="FAR_C"/>
</dbReference>
<gene>
    <name evidence="7" type="ORF">Scep_014485</name>
</gene>
<feature type="domain" description="Fatty acyl-CoA reductase C-terminal" evidence="5">
    <location>
        <begin position="513"/>
        <end position="585"/>
    </location>
</feature>
<dbReference type="PANTHER" id="PTHR11011">
    <property type="entry name" value="MALE STERILITY PROTEIN 2-RELATED"/>
    <property type="match status" value="1"/>
</dbReference>
<keyword evidence="4" id="KW-0521">NADP</keyword>
<evidence type="ECO:0000313" key="8">
    <source>
        <dbReference type="Proteomes" id="UP001419268"/>
    </source>
</evidence>
<feature type="domain" description="Thioester reductase (TE)" evidence="6">
    <location>
        <begin position="117"/>
        <end position="425"/>
    </location>
</feature>
<comment type="catalytic activity">
    <reaction evidence="4">
        <text>a long-chain fatty acyl-CoA + 2 NADPH + 2 H(+) = a long-chain primary fatty alcohol + 2 NADP(+) + CoA</text>
        <dbReference type="Rhea" id="RHEA:52716"/>
        <dbReference type="ChEBI" id="CHEBI:15378"/>
        <dbReference type="ChEBI" id="CHEBI:57287"/>
        <dbReference type="ChEBI" id="CHEBI:57783"/>
        <dbReference type="ChEBI" id="CHEBI:58349"/>
        <dbReference type="ChEBI" id="CHEBI:77396"/>
        <dbReference type="ChEBI" id="CHEBI:83139"/>
        <dbReference type="EC" id="1.2.1.84"/>
    </reaction>
</comment>
<keyword evidence="4" id="KW-0560">Oxidoreductase</keyword>
<dbReference type="GO" id="GO:0035336">
    <property type="term" value="P:long-chain fatty-acyl-CoA metabolic process"/>
    <property type="evidence" value="ECO:0007669"/>
    <property type="project" value="TreeGrafter"/>
</dbReference>
<comment type="caution">
    <text evidence="7">The sequence shown here is derived from an EMBL/GenBank/DDBJ whole genome shotgun (WGS) entry which is preliminary data.</text>
</comment>
<dbReference type="InterPro" id="IPR026055">
    <property type="entry name" value="FAR"/>
</dbReference>
<dbReference type="Gene3D" id="3.40.50.720">
    <property type="entry name" value="NAD(P)-binding Rossmann-like Domain"/>
    <property type="match status" value="1"/>
</dbReference>
<proteinExistence type="inferred from homology"/>
<dbReference type="GO" id="GO:0010345">
    <property type="term" value="P:suberin biosynthetic process"/>
    <property type="evidence" value="ECO:0007669"/>
    <property type="project" value="TreeGrafter"/>
</dbReference>